<dbReference type="Pfam" id="PF13481">
    <property type="entry name" value="AAA_25"/>
    <property type="match status" value="1"/>
</dbReference>
<dbReference type="SUPFAM" id="SSF52540">
    <property type="entry name" value="P-loop containing nucleoside triphosphate hydrolases"/>
    <property type="match status" value="1"/>
</dbReference>
<organism evidence="1 2">
    <name type="scientific">Nitrosomonas mobilis</name>
    <dbReference type="NCBI Taxonomy" id="51642"/>
    <lineage>
        <taxon>Bacteria</taxon>
        <taxon>Pseudomonadati</taxon>
        <taxon>Pseudomonadota</taxon>
        <taxon>Betaproteobacteria</taxon>
        <taxon>Nitrosomonadales</taxon>
        <taxon>Nitrosomonadaceae</taxon>
        <taxon>Nitrosomonas</taxon>
    </lineage>
</organism>
<dbReference type="OrthoDB" id="784829at2"/>
<proteinExistence type="predicted"/>
<reference evidence="1 2" key="1">
    <citation type="submission" date="2016-10" db="EMBL/GenBank/DDBJ databases">
        <authorList>
            <person name="de Groot N.N."/>
        </authorList>
    </citation>
    <scope>NUCLEOTIDE SEQUENCE [LARGE SCALE GENOMIC DNA]</scope>
    <source>
        <strain evidence="1">1</strain>
    </source>
</reference>
<dbReference type="AlphaFoldDB" id="A0A1G5SEE0"/>
<dbReference type="InterPro" id="IPR027417">
    <property type="entry name" value="P-loop_NTPase"/>
</dbReference>
<dbReference type="Proteomes" id="UP000198729">
    <property type="component" value="Unassembled WGS sequence"/>
</dbReference>
<dbReference type="Gene3D" id="3.40.50.300">
    <property type="entry name" value="P-loop containing nucleotide triphosphate hydrolases"/>
    <property type="match status" value="1"/>
</dbReference>
<protein>
    <submittedName>
        <fullName evidence="1">Uncharacterized protein</fullName>
    </submittedName>
</protein>
<accession>A0A1G5SEE0</accession>
<sequence length="457" mass="49893">MIISMADFKRFMTEEGFKPAEDTSTEEDFDALPESGKVITLLVKHSADAGSVDEAVTADAATYDRHEEEAFWNAQLQQPSTPAIADDAANDRQEAEGALFTVAGEPAPKGKEIFRLTAFNITRDATAMREKMLDDVFIMDGIALRGQLTALYAAPNTGKTLLTIRMLADSVTAGRIRGENVYYINADDNDRGLVDKADIFAKYGMNLIAPEHRDFKVRDFVGMLRLMVEQDTARGEIIVLDTLKKFTSLMDKKISSAFMSVARTFASHGGSMILLAHTNKRRDVDGSLIHGGTSDVVDDSDCVYIIDGGKPALGDTTRTVIFENTKSRGNVEREVCFSYSIGEHCGYGQLVESVKRLSQGDLVTAKAKAEAAELLEKDSYLIGIIQEVIPQGAREKTNLIKAASAAGGGSVHKIRAVLDRYTGKFWGATIGARNSHSYHLIGEQATEEAYKHQTNGN</sequence>
<dbReference type="EMBL" id="FMWO01000032">
    <property type="protein sequence ID" value="SCZ84789.1"/>
    <property type="molecule type" value="Genomic_DNA"/>
</dbReference>
<keyword evidence="2" id="KW-1185">Reference proteome</keyword>
<name>A0A1G5SEE0_9PROT</name>
<evidence type="ECO:0000313" key="1">
    <source>
        <dbReference type="EMBL" id="SCZ84789.1"/>
    </source>
</evidence>
<gene>
    <name evidence="1" type="ORF">NSMM_260085</name>
</gene>
<evidence type="ECO:0000313" key="2">
    <source>
        <dbReference type="Proteomes" id="UP000198729"/>
    </source>
</evidence>
<dbReference type="STRING" id="51642.NSMM_260085"/>